<feature type="chain" id="PRO_5004070805" evidence="1">
    <location>
        <begin position="21"/>
        <end position="51"/>
    </location>
</feature>
<feature type="signal peptide" evidence="1">
    <location>
        <begin position="1"/>
        <end position="20"/>
    </location>
</feature>
<evidence type="ECO:0000256" key="1">
    <source>
        <dbReference type="SAM" id="SignalP"/>
    </source>
</evidence>
<proteinExistence type="predicted"/>
<gene>
    <name evidence="2" type="ORF">RMSM_02327</name>
</gene>
<dbReference type="PATRIC" id="fig|1265738.3.peg.2333"/>
<protein>
    <submittedName>
        <fullName evidence="2">Membrane or secreted protein</fullName>
    </submittedName>
</protein>
<organism evidence="2 3">
    <name type="scientific">Rhodopirellula maiorica SM1</name>
    <dbReference type="NCBI Taxonomy" id="1265738"/>
    <lineage>
        <taxon>Bacteria</taxon>
        <taxon>Pseudomonadati</taxon>
        <taxon>Planctomycetota</taxon>
        <taxon>Planctomycetia</taxon>
        <taxon>Pirellulales</taxon>
        <taxon>Pirellulaceae</taxon>
        <taxon>Novipirellula</taxon>
    </lineage>
</organism>
<comment type="caution">
    <text evidence="2">The sequence shown here is derived from an EMBL/GenBank/DDBJ whole genome shotgun (WGS) entry which is preliminary data.</text>
</comment>
<sequence>MTPWLSAFLFVTFFAFFAFAFFPPAASPSVAKTCCEWVASHRATNNNDYVM</sequence>
<keyword evidence="1" id="KW-0732">Signal</keyword>
<evidence type="ECO:0000313" key="3">
    <source>
        <dbReference type="Proteomes" id="UP000011991"/>
    </source>
</evidence>
<dbReference type="AlphaFoldDB" id="M5RN68"/>
<keyword evidence="3" id="KW-1185">Reference proteome</keyword>
<reference evidence="2 3" key="1">
    <citation type="journal article" date="2013" name="Mar. Genomics">
        <title>Expression of sulfatases in Rhodopirellula baltica and the diversity of sulfatases in the genus Rhodopirellula.</title>
        <authorList>
            <person name="Wegner C.E."/>
            <person name="Richter-Heitmann T."/>
            <person name="Klindworth A."/>
            <person name="Klockow C."/>
            <person name="Richter M."/>
            <person name="Achstetter T."/>
            <person name="Glockner F.O."/>
            <person name="Harder J."/>
        </authorList>
    </citation>
    <scope>NUCLEOTIDE SEQUENCE [LARGE SCALE GENOMIC DNA]</scope>
    <source>
        <strain evidence="2 3">SM1</strain>
    </source>
</reference>
<accession>M5RN68</accession>
<dbReference type="Proteomes" id="UP000011991">
    <property type="component" value="Unassembled WGS sequence"/>
</dbReference>
<evidence type="ECO:0000313" key="2">
    <source>
        <dbReference type="EMBL" id="EMI20745.1"/>
    </source>
</evidence>
<name>M5RN68_9BACT</name>
<dbReference type="EMBL" id="ANOG01000328">
    <property type="protein sequence ID" value="EMI20745.1"/>
    <property type="molecule type" value="Genomic_DNA"/>
</dbReference>